<gene>
    <name evidence="2" type="ORF">GUA46_01955</name>
</gene>
<keyword evidence="1" id="KW-0472">Membrane</keyword>
<keyword evidence="3" id="KW-1185">Reference proteome</keyword>
<sequence length="116" mass="13268">MAFEEIKEQIDHVEEGVRSYVKNSFDFYRLQSFKSMMRGVTMATKVLIIGCVASLALLFLSLSAAFWLGTLLESTSQGFLIVGGFYVLIGLLLFLLRKKFESPLLKKFSKFYFDEL</sequence>
<dbReference type="NCBIfam" id="TIGR01167">
    <property type="entry name" value="LPXTG_anchor"/>
    <property type="match status" value="1"/>
</dbReference>
<comment type="caution">
    <text evidence="2">The sequence shown here is derived from an EMBL/GenBank/DDBJ whole genome shotgun (WGS) entry which is preliminary data.</text>
</comment>
<dbReference type="RefSeq" id="WP_108245637.1">
    <property type="nucleotide sequence ID" value="NZ_WYET01000001.1"/>
</dbReference>
<organism evidence="2 3">
    <name type="scientific">Flagellimonas chongwuensis</name>
    <dbReference type="NCBI Taxonomy" id="2697365"/>
    <lineage>
        <taxon>Bacteria</taxon>
        <taxon>Pseudomonadati</taxon>
        <taxon>Bacteroidota</taxon>
        <taxon>Flavobacteriia</taxon>
        <taxon>Flavobacteriales</taxon>
        <taxon>Flavobacteriaceae</taxon>
        <taxon>Flagellimonas</taxon>
    </lineage>
</organism>
<feature type="transmembrane region" description="Helical" evidence="1">
    <location>
        <begin position="79"/>
        <end position="96"/>
    </location>
</feature>
<evidence type="ECO:0000256" key="1">
    <source>
        <dbReference type="SAM" id="Phobius"/>
    </source>
</evidence>
<evidence type="ECO:0000313" key="2">
    <source>
        <dbReference type="EMBL" id="NVN17092.1"/>
    </source>
</evidence>
<dbReference type="Proteomes" id="UP000558089">
    <property type="component" value="Unassembled WGS sequence"/>
</dbReference>
<keyword evidence="1" id="KW-1133">Transmembrane helix</keyword>
<proteinExistence type="predicted"/>
<feature type="transmembrane region" description="Helical" evidence="1">
    <location>
        <begin position="46"/>
        <end position="67"/>
    </location>
</feature>
<name>A0A850NF97_9FLAO</name>
<protein>
    <submittedName>
        <fullName evidence="2">LPXTG cell wall anchor domain-containing protein</fullName>
    </submittedName>
</protein>
<keyword evidence="1" id="KW-0812">Transmembrane</keyword>
<accession>A0A850NF97</accession>
<dbReference type="EMBL" id="WYET01000001">
    <property type="protein sequence ID" value="NVN17092.1"/>
    <property type="molecule type" value="Genomic_DNA"/>
</dbReference>
<evidence type="ECO:0000313" key="3">
    <source>
        <dbReference type="Proteomes" id="UP000558089"/>
    </source>
</evidence>
<dbReference type="AlphaFoldDB" id="A0A850NF97"/>
<reference evidence="2 3" key="1">
    <citation type="submission" date="2020-01" db="EMBL/GenBank/DDBJ databases">
        <title>Draft Genome Analysis of Muricauda sp. HICW Isolated from coastal seawater of PR China.</title>
        <authorList>
            <person name="Chen M.-X."/>
        </authorList>
    </citation>
    <scope>NUCLEOTIDE SEQUENCE [LARGE SCALE GENOMIC DNA]</scope>
    <source>
        <strain evidence="2 3">HICW</strain>
    </source>
</reference>